<evidence type="ECO:0000313" key="10">
    <source>
        <dbReference type="Proteomes" id="UP001190700"/>
    </source>
</evidence>
<organism evidence="9 10">
    <name type="scientific">Cymbomonas tetramitiformis</name>
    <dbReference type="NCBI Taxonomy" id="36881"/>
    <lineage>
        <taxon>Eukaryota</taxon>
        <taxon>Viridiplantae</taxon>
        <taxon>Chlorophyta</taxon>
        <taxon>Pyramimonadophyceae</taxon>
        <taxon>Pyramimonadales</taxon>
        <taxon>Pyramimonadaceae</taxon>
        <taxon>Cymbomonas</taxon>
    </lineage>
</organism>
<dbReference type="InterPro" id="IPR002859">
    <property type="entry name" value="PKD/REJ-like"/>
</dbReference>
<protein>
    <recommendedName>
        <fullName evidence="8">REJ domain-containing protein</fullName>
    </recommendedName>
</protein>
<keyword evidence="6" id="KW-0472">Membrane</keyword>
<comment type="similarity">
    <text evidence="2">Belongs to the polycystin family.</text>
</comment>
<dbReference type="PROSITE" id="PS51111">
    <property type="entry name" value="REJ"/>
    <property type="match status" value="1"/>
</dbReference>
<dbReference type="GO" id="GO:0006816">
    <property type="term" value="P:calcium ion transport"/>
    <property type="evidence" value="ECO:0007669"/>
    <property type="project" value="TreeGrafter"/>
</dbReference>
<proteinExistence type="inferred from homology"/>
<dbReference type="GO" id="GO:0005886">
    <property type="term" value="C:plasma membrane"/>
    <property type="evidence" value="ECO:0007669"/>
    <property type="project" value="TreeGrafter"/>
</dbReference>
<name>A0AAE0FQT0_9CHLO</name>
<evidence type="ECO:0000259" key="8">
    <source>
        <dbReference type="PROSITE" id="PS51111"/>
    </source>
</evidence>
<keyword evidence="3" id="KW-0812">Transmembrane</keyword>
<evidence type="ECO:0000256" key="2">
    <source>
        <dbReference type="ARBA" id="ARBA00007200"/>
    </source>
</evidence>
<keyword evidence="7" id="KW-0175">Coiled coil</keyword>
<evidence type="ECO:0000256" key="7">
    <source>
        <dbReference type="SAM" id="Coils"/>
    </source>
</evidence>
<keyword evidence="4" id="KW-0677">Repeat</keyword>
<dbReference type="PANTHER" id="PTHR46730:SF1">
    <property type="entry name" value="PLAT DOMAIN-CONTAINING PROTEIN"/>
    <property type="match status" value="1"/>
</dbReference>
<dbReference type="GO" id="GO:0005261">
    <property type="term" value="F:monoatomic cation channel activity"/>
    <property type="evidence" value="ECO:0007669"/>
    <property type="project" value="TreeGrafter"/>
</dbReference>
<evidence type="ECO:0000256" key="4">
    <source>
        <dbReference type="ARBA" id="ARBA00022737"/>
    </source>
</evidence>
<evidence type="ECO:0000256" key="3">
    <source>
        <dbReference type="ARBA" id="ARBA00022692"/>
    </source>
</evidence>
<evidence type="ECO:0000256" key="1">
    <source>
        <dbReference type="ARBA" id="ARBA00004370"/>
    </source>
</evidence>
<keyword evidence="10" id="KW-1185">Reference proteome</keyword>
<dbReference type="EMBL" id="LGRX02014813">
    <property type="protein sequence ID" value="KAK3264072.1"/>
    <property type="molecule type" value="Genomic_DNA"/>
</dbReference>
<comment type="subcellular location">
    <subcellularLocation>
        <location evidence="1">Membrane</location>
    </subcellularLocation>
</comment>
<feature type="domain" description="REJ" evidence="8">
    <location>
        <begin position="1"/>
        <end position="147"/>
    </location>
</feature>
<gene>
    <name evidence="9" type="ORF">CYMTET_27160</name>
</gene>
<dbReference type="AlphaFoldDB" id="A0AAE0FQT0"/>
<sequence length="1021" mass="106823">MVTMTSGALPVPAIAALPGKVNMNDKMTLTSAVESTAPEALARAWTVFPEEGTDPLDLAAAAATALTTADLVVRAGTLMCGGAYIFRLAVEDSVGLASTSMRVVVNSPPSSGALTVTPAEGIVLETLFQASATDWQDEDAPLWYQLKYEVVGAGGGLEMLTEYQPQPTAETMLAEEGLSAHDGAVLVYVLVRDALGAVATSAGVTVAVNPVIVEGSELTAYVDNMVDLGATSMANGNTDEAMLLVDGMAKTMNVAAERRRRRRRRRVLLQEVTDQEAEAEDAEAVGKAQEQRQGMLDILGSAQHAVAASDSSLQRLASSASNVVTEPEETGGLQQDAAFGILGGIVAEAENPASDASISTDTSDALGNGLSSLVVAGVVNPSSDPAAPNPAARGLGTLSAMAGTLAAGMVTGEDAATMASDVLTMRTQQEDLSDPNSGAFAAPLDTPGGLSSVSFPASLGKELARRRRNLMSETGGSTVINLFTSTVDPHANLTADSNATRALRRALLQALDEDDEAAPEAASVSAVVTSIGLTTGGGEVAVSGLEVGITFTLPLVEGGAGEGGGNRSAPPQCAFYDEVNATYSREGCGSLPTPAPPGVRLQWRTLNVSEAEGHIERMWEVENTSSSSWFLNGCEESFEAAYPEYLGTDAGLRKYLGEGCAAADPENNASCWWEWESQAFVGAGCEWGSHVHCLCTHLTDFKATQDQELGSAEPPKGSFISAEDMTALSPGDLMKSALLLGILGGLMGGALLLAQLSDYVHTTEKEGVFRELLKSHGTEHLWFKYAAGSVWTWSLTLEERYGTGAKLSVVKLGSPPGAAPIGLRATAGIAEKGGEVEARRPLAVEAAADPRGRRESLESQSFLMDWNGRSSVTAPQASRSLVAASEGAVKWQGQGQPVTEAYDIFKSVENDQEDLKEIKSGRREMKKREIEKSRVPTRVHSVAAVGPLGSARSACNPTKRGMLPLPDTLLHLLGDDMASSPDALSPATLYGDTISHHSITLINFAPQPPPDQIGWKHRTSV</sequence>
<dbReference type="InterPro" id="IPR014010">
    <property type="entry name" value="REJ_dom"/>
</dbReference>
<dbReference type="Pfam" id="PF02010">
    <property type="entry name" value="REJ"/>
    <property type="match status" value="1"/>
</dbReference>
<evidence type="ECO:0000256" key="5">
    <source>
        <dbReference type="ARBA" id="ARBA00022989"/>
    </source>
</evidence>
<feature type="coiled-coil region" evidence="7">
    <location>
        <begin position="265"/>
        <end position="292"/>
    </location>
</feature>
<dbReference type="PANTHER" id="PTHR46730">
    <property type="entry name" value="POLYCYSTIN-1"/>
    <property type="match status" value="1"/>
</dbReference>
<dbReference type="Proteomes" id="UP001190700">
    <property type="component" value="Unassembled WGS sequence"/>
</dbReference>
<accession>A0AAE0FQT0</accession>
<keyword evidence="5" id="KW-1133">Transmembrane helix</keyword>
<evidence type="ECO:0000313" key="9">
    <source>
        <dbReference type="EMBL" id="KAK3264072.1"/>
    </source>
</evidence>
<evidence type="ECO:0000256" key="6">
    <source>
        <dbReference type="ARBA" id="ARBA00023136"/>
    </source>
</evidence>
<reference evidence="9 10" key="1">
    <citation type="journal article" date="2015" name="Genome Biol. Evol.">
        <title>Comparative Genomics of a Bacterivorous Green Alga Reveals Evolutionary Causalities and Consequences of Phago-Mixotrophic Mode of Nutrition.</title>
        <authorList>
            <person name="Burns J.A."/>
            <person name="Paasch A."/>
            <person name="Narechania A."/>
            <person name="Kim E."/>
        </authorList>
    </citation>
    <scope>NUCLEOTIDE SEQUENCE [LARGE SCALE GENOMIC DNA]</scope>
    <source>
        <strain evidence="9 10">PLY_AMNH</strain>
    </source>
</reference>
<comment type="caution">
    <text evidence="9">The sequence shown here is derived from an EMBL/GenBank/DDBJ whole genome shotgun (WGS) entry which is preliminary data.</text>
</comment>